<keyword evidence="2" id="KW-0812">Transmembrane</keyword>
<dbReference type="Pfam" id="PF16093">
    <property type="entry name" value="PAC4"/>
    <property type="match status" value="1"/>
</dbReference>
<organism evidence="8 9">
    <name type="scientific">Gossypium barbadense</name>
    <name type="common">Sea Island cotton</name>
    <name type="synonym">Hibiscus barbadensis</name>
    <dbReference type="NCBI Taxonomy" id="3634"/>
    <lineage>
        <taxon>Eukaryota</taxon>
        <taxon>Viridiplantae</taxon>
        <taxon>Streptophyta</taxon>
        <taxon>Embryophyta</taxon>
        <taxon>Tracheophyta</taxon>
        <taxon>Spermatophyta</taxon>
        <taxon>Magnoliopsida</taxon>
        <taxon>eudicotyledons</taxon>
        <taxon>Gunneridae</taxon>
        <taxon>Pentapetalae</taxon>
        <taxon>rosids</taxon>
        <taxon>malvids</taxon>
        <taxon>Malvales</taxon>
        <taxon>Malvaceae</taxon>
        <taxon>Malvoideae</taxon>
        <taxon>Gossypium</taxon>
    </lineage>
</organism>
<dbReference type="AlphaFoldDB" id="A0A2P5WCU2"/>
<evidence type="ECO:0000256" key="5">
    <source>
        <dbReference type="ARBA" id="ARBA00023136"/>
    </source>
</evidence>
<keyword evidence="4" id="KW-1133">Transmembrane helix</keyword>
<proteinExistence type="predicted"/>
<evidence type="ECO:0000256" key="4">
    <source>
        <dbReference type="ARBA" id="ARBA00022989"/>
    </source>
</evidence>
<dbReference type="GO" id="GO:0030247">
    <property type="term" value="F:polysaccharide binding"/>
    <property type="evidence" value="ECO:0007669"/>
    <property type="project" value="InterPro"/>
</dbReference>
<evidence type="ECO:0000259" key="7">
    <source>
        <dbReference type="Pfam" id="PF13947"/>
    </source>
</evidence>
<dbReference type="GO" id="GO:0016020">
    <property type="term" value="C:membrane"/>
    <property type="evidence" value="ECO:0007669"/>
    <property type="project" value="UniProtKB-SubCell"/>
</dbReference>
<feature type="domain" description="Wall-associated receptor kinase galacturonan-binding" evidence="7">
    <location>
        <begin position="81"/>
        <end position="141"/>
    </location>
</feature>
<dbReference type="InterPro" id="IPR032157">
    <property type="entry name" value="PAC4"/>
</dbReference>
<dbReference type="Pfam" id="PF13947">
    <property type="entry name" value="GUB_WAK_bind"/>
    <property type="match status" value="1"/>
</dbReference>
<evidence type="ECO:0000313" key="9">
    <source>
        <dbReference type="Proteomes" id="UP000239757"/>
    </source>
</evidence>
<evidence type="ECO:0000256" key="2">
    <source>
        <dbReference type="ARBA" id="ARBA00022692"/>
    </source>
</evidence>
<evidence type="ECO:0000256" key="3">
    <source>
        <dbReference type="ARBA" id="ARBA00022729"/>
    </source>
</evidence>
<evidence type="ECO:0000313" key="8">
    <source>
        <dbReference type="EMBL" id="PPR88898.1"/>
    </source>
</evidence>
<sequence>MDPTSQPISQKVTKISGTVTPPRSPLPYPFPFHIIPTYTTTQSPPLLLNIMQHPLKHHLTLTLLALILLSHFPPASPVTPCRTVCGTTAINYPFSIDDGCGAPQYRSMLNCTGTELFFMTTSGRYKVQSIDYNKQTMVVYDPAMSTCSILQPHHDFVMTDVESVVIPPSSDTVFALLNCSIDSPVLNRYKNLCFNFSGHSCDELYGGCNAFRVFRSFTNSSPPCCFTGYDTVKYMSMNILDCSHYTSFINVDGLKGIGPADWVYGMKLSYAVPDTGNAWEATISPVQSNGDIGSGQKLALRTKFHAFALVVAASKSAVASVESLKLKPQDEIAGGVQVTSFSEIVDEVTLHFQLICLAKQIFVWIGCNSANLGNLYAAAPTRPNNTVSVTSILGGASDNTGSGIARRLVLKTGLNIIVACNIPKNNSMLEANAEKKLIEKLIALGYSRPKSQSSGPGLSSS</sequence>
<dbReference type="Proteomes" id="UP000239757">
    <property type="component" value="Unassembled WGS sequence"/>
</dbReference>
<evidence type="ECO:0000256" key="6">
    <source>
        <dbReference type="SAM" id="MobiDB-lite"/>
    </source>
</evidence>
<keyword evidence="5" id="KW-0472">Membrane</keyword>
<reference evidence="8 9" key="1">
    <citation type="submission" date="2015-01" db="EMBL/GenBank/DDBJ databases">
        <title>Genome of allotetraploid Gossypium barbadense reveals genomic plasticity and fiber elongation in cotton evolution.</title>
        <authorList>
            <person name="Chen X."/>
            <person name="Liu X."/>
            <person name="Zhao B."/>
            <person name="Zheng H."/>
            <person name="Hu Y."/>
            <person name="Lu G."/>
            <person name="Yang C."/>
            <person name="Chen J."/>
            <person name="Shan C."/>
            <person name="Zhang L."/>
            <person name="Zhou Y."/>
            <person name="Wang L."/>
            <person name="Guo W."/>
            <person name="Bai Y."/>
            <person name="Ruan J."/>
            <person name="Shangguan X."/>
            <person name="Mao Y."/>
            <person name="Jiang J."/>
            <person name="Zhu Y."/>
            <person name="Lei J."/>
            <person name="Kang H."/>
            <person name="Chen S."/>
            <person name="He X."/>
            <person name="Wang R."/>
            <person name="Wang Y."/>
            <person name="Chen J."/>
            <person name="Wang L."/>
            <person name="Yu S."/>
            <person name="Wang B."/>
            <person name="Wei J."/>
            <person name="Song S."/>
            <person name="Lu X."/>
            <person name="Gao Z."/>
            <person name="Gu W."/>
            <person name="Deng X."/>
            <person name="Ma D."/>
            <person name="Wang S."/>
            <person name="Liang W."/>
            <person name="Fang L."/>
            <person name="Cai C."/>
            <person name="Zhu X."/>
            <person name="Zhou B."/>
            <person name="Zhang Y."/>
            <person name="Chen Z."/>
            <person name="Xu S."/>
            <person name="Zhu R."/>
            <person name="Wang S."/>
            <person name="Zhang T."/>
            <person name="Zhao G."/>
        </authorList>
    </citation>
    <scope>NUCLEOTIDE SEQUENCE [LARGE SCALE GENOMIC DNA]</scope>
    <source>
        <strain evidence="9">cv. Xinhai21</strain>
        <tissue evidence="8">Leaf</tissue>
    </source>
</reference>
<dbReference type="PANTHER" id="PTHR33355:SF12">
    <property type="entry name" value="WALL-ASSOCIATED RECEPTOR KINASE CARBOXY-TERMINAL PROTEIN"/>
    <property type="match status" value="1"/>
</dbReference>
<keyword evidence="3" id="KW-0732">Signal</keyword>
<accession>A0A2P5WCU2</accession>
<feature type="region of interest" description="Disordered" evidence="6">
    <location>
        <begin position="1"/>
        <end position="20"/>
    </location>
</feature>
<name>A0A2P5WCU2_GOSBA</name>
<dbReference type="InterPro" id="IPR025287">
    <property type="entry name" value="WAK_GUB"/>
</dbReference>
<evidence type="ECO:0000256" key="1">
    <source>
        <dbReference type="ARBA" id="ARBA00004167"/>
    </source>
</evidence>
<dbReference type="EMBL" id="KZ668128">
    <property type="protein sequence ID" value="PPR88898.1"/>
    <property type="molecule type" value="Genomic_DNA"/>
</dbReference>
<dbReference type="GO" id="GO:0043248">
    <property type="term" value="P:proteasome assembly"/>
    <property type="evidence" value="ECO:0007669"/>
    <property type="project" value="InterPro"/>
</dbReference>
<dbReference type="OrthoDB" id="1859206at2759"/>
<gene>
    <name evidence="8" type="ORF">GOBAR_AA31784</name>
</gene>
<comment type="subcellular location">
    <subcellularLocation>
        <location evidence="1">Membrane</location>
        <topology evidence="1">Single-pass membrane protein</topology>
    </subcellularLocation>
</comment>
<feature type="compositionally biased region" description="Polar residues" evidence="6">
    <location>
        <begin position="1"/>
        <end position="19"/>
    </location>
</feature>
<dbReference type="PANTHER" id="PTHR33355">
    <property type="entry name" value="WALL-ASSOCIATED RECEPTOR KINASE CARBOXY-TERMINAL PROTEIN-RELATED"/>
    <property type="match status" value="1"/>
</dbReference>
<protein>
    <recommendedName>
        <fullName evidence="7">Wall-associated receptor kinase galacturonan-binding domain-containing protein</fullName>
    </recommendedName>
</protein>